<dbReference type="PANTHER" id="PTHR30037:SF4">
    <property type="entry name" value="DNA-3-METHYLADENINE GLYCOSYLASE I"/>
    <property type="match status" value="1"/>
</dbReference>
<dbReference type="Gene3D" id="1.10.340.30">
    <property type="entry name" value="Hypothetical protein, domain 2"/>
    <property type="match status" value="1"/>
</dbReference>
<dbReference type="SUPFAM" id="SSF48150">
    <property type="entry name" value="DNA-glycosylase"/>
    <property type="match status" value="1"/>
</dbReference>
<dbReference type="GO" id="GO:0046872">
    <property type="term" value="F:metal ion binding"/>
    <property type="evidence" value="ECO:0007669"/>
    <property type="project" value="UniProtKB-KW"/>
</dbReference>
<protein>
    <recommendedName>
        <fullName evidence="4">DNA-3-methyladenine glycosylase I</fullName>
    </recommendedName>
</protein>
<keyword evidence="3" id="KW-1185">Reference proteome</keyword>
<organism evidence="2 3">
    <name type="scientific">Lactobacillus amylolyticus DSM 11664</name>
    <dbReference type="NCBI Taxonomy" id="585524"/>
    <lineage>
        <taxon>Bacteria</taxon>
        <taxon>Bacillati</taxon>
        <taxon>Bacillota</taxon>
        <taxon>Bacilli</taxon>
        <taxon>Lactobacillales</taxon>
        <taxon>Lactobacillaceae</taxon>
        <taxon>Lactobacillus</taxon>
    </lineage>
</organism>
<keyword evidence="1" id="KW-0479">Metal-binding</keyword>
<evidence type="ECO:0000256" key="1">
    <source>
        <dbReference type="PIRSR" id="PIRSR605019-1"/>
    </source>
</evidence>
<dbReference type="InterPro" id="IPR011257">
    <property type="entry name" value="DNA_glycosylase"/>
</dbReference>
<sequence length="107" mass="12900">MKKTNSENLRCPWSQTRDQLLHDFHDHEWGKLNLDDDYLFEMLILQLFQSGLNWRVILHKRENFRKAFKNFDPVGVATLTEQEVGDLMLLFRRTGDYLFLFAKHRSN</sequence>
<dbReference type="PATRIC" id="fig|585524.9.peg.1667"/>
<dbReference type="InterPro" id="IPR052891">
    <property type="entry name" value="DNA-3mA_glycosylase"/>
</dbReference>
<dbReference type="GO" id="GO:0008725">
    <property type="term" value="F:DNA-3-methyladenine glycosylase activity"/>
    <property type="evidence" value="ECO:0007669"/>
    <property type="project" value="InterPro"/>
</dbReference>
<comment type="caution">
    <text evidence="2">The sequence shown here is derived from an EMBL/GenBank/DDBJ whole genome shotgun (WGS) entry which is preliminary data.</text>
</comment>
<dbReference type="Proteomes" id="UP000004069">
    <property type="component" value="Unassembled WGS sequence"/>
</dbReference>
<dbReference type="EMBL" id="ADNY01000055">
    <property type="protein sequence ID" value="EFG55010.1"/>
    <property type="molecule type" value="Genomic_DNA"/>
</dbReference>
<dbReference type="InterPro" id="IPR005019">
    <property type="entry name" value="Adenine_glyco"/>
</dbReference>
<accession>D4YUV9</accession>
<feature type="binding site" evidence="1">
    <location>
        <position position="25"/>
    </location>
    <ligand>
        <name>Zn(2+)</name>
        <dbReference type="ChEBI" id="CHEBI:29105"/>
    </ligand>
</feature>
<name>D4YUV9_9LACO</name>
<dbReference type="eggNOG" id="COG2818">
    <property type="taxonomic scope" value="Bacteria"/>
</dbReference>
<keyword evidence="1" id="KW-0862">Zinc</keyword>
<reference evidence="2 3" key="1">
    <citation type="submission" date="2010-04" db="EMBL/GenBank/DDBJ databases">
        <authorList>
            <person name="Muzny D."/>
            <person name="Qin X."/>
            <person name="Deng J."/>
            <person name="Jiang H."/>
            <person name="Liu Y."/>
            <person name="Qu J."/>
            <person name="Song X.-Z."/>
            <person name="Zhang L."/>
            <person name="Thornton R."/>
            <person name="Coyle M."/>
            <person name="Francisco L."/>
            <person name="Jackson L."/>
            <person name="Javaid M."/>
            <person name="Korchina V."/>
            <person name="Kovar C."/>
            <person name="Mata R."/>
            <person name="Mathew T."/>
            <person name="Ngo R."/>
            <person name="Nguyen L."/>
            <person name="Nguyen N."/>
            <person name="Okwuonu G."/>
            <person name="Ongeri F."/>
            <person name="Pham C."/>
            <person name="Simmons D."/>
            <person name="Wilczek-Boney K."/>
            <person name="Hale W."/>
            <person name="Jakkamsetti A."/>
            <person name="Pham P."/>
            <person name="Ruth R."/>
            <person name="San Lucas F."/>
            <person name="Warren J."/>
            <person name="Zhang J."/>
            <person name="Zhao Z."/>
            <person name="Zhou C."/>
            <person name="Zhu D."/>
            <person name="Lee S."/>
            <person name="Bess C."/>
            <person name="Blankenburg K."/>
            <person name="Forbes L."/>
            <person name="Fu Q."/>
            <person name="Gubbala S."/>
            <person name="Hirani K."/>
            <person name="Jayaseelan J.C."/>
            <person name="Lara F."/>
            <person name="Munidasa M."/>
            <person name="Palculict T."/>
            <person name="Patil S."/>
            <person name="Pu L.-L."/>
            <person name="Saada N."/>
            <person name="Tang L."/>
            <person name="Weissenberger G."/>
            <person name="Zhu Y."/>
            <person name="Hemphill L."/>
            <person name="Shang Y."/>
            <person name="Youmans B."/>
            <person name="Ayvaz T."/>
            <person name="Ross M."/>
            <person name="Santibanez J."/>
            <person name="Aqrawi P."/>
            <person name="Gross S."/>
            <person name="Joshi V."/>
            <person name="Fowler G."/>
            <person name="Nazareth L."/>
            <person name="Reid J."/>
            <person name="Worley K."/>
            <person name="Petrosino J."/>
            <person name="Highlander S."/>
            <person name="Gibbs R."/>
        </authorList>
    </citation>
    <scope>NUCLEOTIDE SEQUENCE [LARGE SCALE GENOMIC DNA]</scope>
    <source>
        <strain evidence="2 3">DSM 11664</strain>
    </source>
</reference>
<gene>
    <name evidence="2" type="ORF">HMPREF0493_1320</name>
</gene>
<dbReference type="GO" id="GO:0006284">
    <property type="term" value="P:base-excision repair"/>
    <property type="evidence" value="ECO:0007669"/>
    <property type="project" value="InterPro"/>
</dbReference>
<evidence type="ECO:0000313" key="3">
    <source>
        <dbReference type="Proteomes" id="UP000004069"/>
    </source>
</evidence>
<evidence type="ECO:0008006" key="4">
    <source>
        <dbReference type="Google" id="ProtNLM"/>
    </source>
</evidence>
<dbReference type="PANTHER" id="PTHR30037">
    <property type="entry name" value="DNA-3-METHYLADENINE GLYCOSYLASE 1"/>
    <property type="match status" value="1"/>
</dbReference>
<proteinExistence type="predicted"/>
<feature type="binding site" evidence="1">
    <location>
        <position position="11"/>
    </location>
    <ligand>
        <name>Zn(2+)</name>
        <dbReference type="ChEBI" id="CHEBI:29105"/>
    </ligand>
</feature>
<dbReference type="AlphaFoldDB" id="D4YUV9"/>
<evidence type="ECO:0000313" key="2">
    <source>
        <dbReference type="EMBL" id="EFG55010.1"/>
    </source>
</evidence>
<dbReference type="Pfam" id="PF03352">
    <property type="entry name" value="Adenine_glyco"/>
    <property type="match status" value="1"/>
</dbReference>